<dbReference type="Gene3D" id="1.20.1250.20">
    <property type="entry name" value="MFS general substrate transporter like domains"/>
    <property type="match status" value="2"/>
</dbReference>
<dbReference type="InterPro" id="IPR051084">
    <property type="entry name" value="H+-coupled_symporters"/>
</dbReference>
<protein>
    <submittedName>
        <fullName evidence="10">MFS transporter</fullName>
    </submittedName>
</protein>
<feature type="transmembrane region" description="Helical" evidence="8">
    <location>
        <begin position="281"/>
        <end position="299"/>
    </location>
</feature>
<dbReference type="EMBL" id="JBBEGM010000003">
    <property type="protein sequence ID" value="MEJ2861709.1"/>
    <property type="molecule type" value="Genomic_DNA"/>
</dbReference>
<gene>
    <name evidence="10" type="ORF">WCD58_11110</name>
</gene>
<dbReference type="InterPro" id="IPR020846">
    <property type="entry name" value="MFS_dom"/>
</dbReference>
<evidence type="ECO:0000256" key="8">
    <source>
        <dbReference type="SAM" id="Phobius"/>
    </source>
</evidence>
<proteinExistence type="predicted"/>
<evidence type="ECO:0000259" key="9">
    <source>
        <dbReference type="PROSITE" id="PS50850"/>
    </source>
</evidence>
<feature type="transmembrane region" description="Helical" evidence="8">
    <location>
        <begin position="405"/>
        <end position="423"/>
    </location>
</feature>
<name>A0ABU8M2Z7_9PSEU</name>
<feature type="transmembrane region" description="Helical" evidence="8">
    <location>
        <begin position="311"/>
        <end position="332"/>
    </location>
</feature>
<keyword evidence="4 8" id="KW-0812">Transmembrane</keyword>
<feature type="transmembrane region" description="Helical" evidence="8">
    <location>
        <begin position="155"/>
        <end position="183"/>
    </location>
</feature>
<reference evidence="10 11" key="1">
    <citation type="submission" date="2024-03" db="EMBL/GenBank/DDBJ databases">
        <title>Actinomycetospora sp. OC33-EN07, a novel actinomycete isolated from wild orchid (Aerides multiflora).</title>
        <authorList>
            <person name="Suriyachadkun C."/>
        </authorList>
    </citation>
    <scope>NUCLEOTIDE SEQUENCE [LARGE SCALE GENOMIC DNA]</scope>
    <source>
        <strain evidence="10 11">OC33-EN07</strain>
    </source>
</reference>
<sequence length="448" mass="46008">MSTAEAPAPQSHQSARRAGTAGMLGTMIEAYDFAIYTYLVVFTAPLFFPADNPATGVLAALLALGAGFLARPVGGLFFGRLGDRRGRRFTLIATVVTMGTATFVIGLLPTYATIGVLAPVLLVLLRLVQGFSAGGELMGSATFVTEHGTRRNYGFLASITPLGNALGAALAPAVVGVVTLVIADDVMGAWGWRIPLLLSLPLTVLVLVLRTRLDDSPEFKRNAAREETSSKTPVRDIVRQHPLALGRVVVLAASVLFIGYFASAYLPIYLQTAGGLAPGEAARFASVGMLSAMPCMLLTGKLVDRWGRQRVQIVLLVLAAVVVFPMMSAVGAEGGAGALGVIGFIAFVCIGGAVAVPAFASFTASFPTRVRYTGAALGYGLGGALGAGFGPYLSALSAEVTGSRFAPAVLLLVVAAVGVAIAATMRDTATAAEPAPTPAVADPDVTPA</sequence>
<dbReference type="RefSeq" id="WP_337702643.1">
    <property type="nucleotide sequence ID" value="NZ_JBBEGM010000003.1"/>
</dbReference>
<dbReference type="PANTHER" id="PTHR43528">
    <property type="entry name" value="ALPHA-KETOGLUTARATE PERMEASE"/>
    <property type="match status" value="1"/>
</dbReference>
<evidence type="ECO:0000256" key="6">
    <source>
        <dbReference type="ARBA" id="ARBA00022989"/>
    </source>
</evidence>
<dbReference type="PANTHER" id="PTHR43528:SF1">
    <property type="entry name" value="ALPHA-KETOGLUTARATE PERMEASE"/>
    <property type="match status" value="1"/>
</dbReference>
<feature type="transmembrane region" description="Helical" evidence="8">
    <location>
        <begin position="338"/>
        <end position="360"/>
    </location>
</feature>
<keyword evidence="7 8" id="KW-0472">Membrane</keyword>
<evidence type="ECO:0000256" key="2">
    <source>
        <dbReference type="ARBA" id="ARBA00022448"/>
    </source>
</evidence>
<feature type="transmembrane region" description="Helical" evidence="8">
    <location>
        <begin position="89"/>
        <end position="108"/>
    </location>
</feature>
<feature type="transmembrane region" description="Helical" evidence="8">
    <location>
        <begin position="56"/>
        <end position="77"/>
    </location>
</feature>
<keyword evidence="11" id="KW-1185">Reference proteome</keyword>
<evidence type="ECO:0000256" key="7">
    <source>
        <dbReference type="ARBA" id="ARBA00023136"/>
    </source>
</evidence>
<feature type="transmembrane region" description="Helical" evidence="8">
    <location>
        <begin position="189"/>
        <end position="209"/>
    </location>
</feature>
<evidence type="ECO:0000313" key="11">
    <source>
        <dbReference type="Proteomes" id="UP001369736"/>
    </source>
</evidence>
<keyword evidence="6 8" id="KW-1133">Transmembrane helix</keyword>
<keyword evidence="5" id="KW-0769">Symport</keyword>
<evidence type="ECO:0000256" key="1">
    <source>
        <dbReference type="ARBA" id="ARBA00004651"/>
    </source>
</evidence>
<feature type="transmembrane region" description="Helical" evidence="8">
    <location>
        <begin position="114"/>
        <end position="134"/>
    </location>
</feature>
<dbReference type="Pfam" id="PF07690">
    <property type="entry name" value="MFS_1"/>
    <property type="match status" value="1"/>
</dbReference>
<keyword evidence="3" id="KW-1003">Cell membrane</keyword>
<evidence type="ECO:0000256" key="5">
    <source>
        <dbReference type="ARBA" id="ARBA00022847"/>
    </source>
</evidence>
<feature type="domain" description="Major facilitator superfamily (MFS) profile" evidence="9">
    <location>
        <begin position="18"/>
        <end position="430"/>
    </location>
</feature>
<dbReference type="Proteomes" id="UP001369736">
    <property type="component" value="Unassembled WGS sequence"/>
</dbReference>
<evidence type="ECO:0000313" key="10">
    <source>
        <dbReference type="EMBL" id="MEJ2861709.1"/>
    </source>
</evidence>
<accession>A0ABU8M2Z7</accession>
<evidence type="ECO:0000256" key="3">
    <source>
        <dbReference type="ARBA" id="ARBA00022475"/>
    </source>
</evidence>
<feature type="transmembrane region" description="Helical" evidence="8">
    <location>
        <begin position="248"/>
        <end position="269"/>
    </location>
</feature>
<feature type="transmembrane region" description="Helical" evidence="8">
    <location>
        <begin position="372"/>
        <end position="393"/>
    </location>
</feature>
<dbReference type="SUPFAM" id="SSF103473">
    <property type="entry name" value="MFS general substrate transporter"/>
    <property type="match status" value="1"/>
</dbReference>
<comment type="subcellular location">
    <subcellularLocation>
        <location evidence="1">Cell membrane</location>
        <topology evidence="1">Multi-pass membrane protein</topology>
    </subcellularLocation>
</comment>
<dbReference type="InterPro" id="IPR036259">
    <property type="entry name" value="MFS_trans_sf"/>
</dbReference>
<comment type="caution">
    <text evidence="10">The sequence shown here is derived from an EMBL/GenBank/DDBJ whole genome shotgun (WGS) entry which is preliminary data.</text>
</comment>
<keyword evidence="2" id="KW-0813">Transport</keyword>
<evidence type="ECO:0000256" key="4">
    <source>
        <dbReference type="ARBA" id="ARBA00022692"/>
    </source>
</evidence>
<dbReference type="InterPro" id="IPR011701">
    <property type="entry name" value="MFS"/>
</dbReference>
<organism evidence="10 11">
    <name type="scientific">Actinomycetospora flava</name>
    <dbReference type="NCBI Taxonomy" id="3129232"/>
    <lineage>
        <taxon>Bacteria</taxon>
        <taxon>Bacillati</taxon>
        <taxon>Actinomycetota</taxon>
        <taxon>Actinomycetes</taxon>
        <taxon>Pseudonocardiales</taxon>
        <taxon>Pseudonocardiaceae</taxon>
        <taxon>Actinomycetospora</taxon>
    </lineage>
</organism>
<dbReference type="PROSITE" id="PS50850">
    <property type="entry name" value="MFS"/>
    <property type="match status" value="1"/>
</dbReference>